<organism evidence="2 3">
    <name type="scientific">Coffea arabica</name>
    <name type="common">Arabian coffee</name>
    <dbReference type="NCBI Taxonomy" id="13443"/>
    <lineage>
        <taxon>Eukaryota</taxon>
        <taxon>Viridiplantae</taxon>
        <taxon>Streptophyta</taxon>
        <taxon>Embryophyta</taxon>
        <taxon>Tracheophyta</taxon>
        <taxon>Spermatophyta</taxon>
        <taxon>Magnoliopsida</taxon>
        <taxon>eudicotyledons</taxon>
        <taxon>Gunneridae</taxon>
        <taxon>Pentapetalae</taxon>
        <taxon>asterids</taxon>
        <taxon>lamiids</taxon>
        <taxon>Gentianales</taxon>
        <taxon>Rubiaceae</taxon>
        <taxon>Ixoroideae</taxon>
        <taxon>Gardenieae complex</taxon>
        <taxon>Bertiereae - Coffeeae clade</taxon>
        <taxon>Coffeeae</taxon>
        <taxon>Coffea</taxon>
    </lineage>
</organism>
<feature type="compositionally biased region" description="Acidic residues" evidence="1">
    <location>
        <begin position="49"/>
        <end position="58"/>
    </location>
</feature>
<sequence length="969" mass="104980">METTTEVLHSSSSSSSISDSSNNDKGPWSAETTWAIASGSLESSVTFDSSDDSPELPESDSPRKLPPLILNPPAPDPGPCEIKLHLLQKYNIRQIYVRSTARVYEVYCAQSKNSGNEYLCTVRCSIAERDEQVLQAVNVEELSKECVKHAAVGLPEEKSSGGEHNAPSDDDWVEVKVVSSPTLENGTGSLSNETISNTERHIQDYYEATVEISDSDPCTSLIIRLLSLQNKGVVYIDEVYIYAELVDSTDSESLAPQVNCATGSSLMAMFVPTLLQMSKSCASPTQGEQPSDKLGKASKVKNLPKSIDLNENPAYFYQGQKFCADQQYIKLQDVGGSNAESVKSVLPNQTVKEDESFDPVVKNESPCSRIEKVLEQLVSRVSRIEEVCLRFEENMLKPINSMELRIQQVEQQLESLTKNAHDSGFPTGTRICAPSFSCESNSSSFHNGGSDCQPCRGPELERKEIPSVAFANPSDGFANSVNAPRFLPGLVVTVPEFSCGDDEQDDDVLESVNENNQDHEVLKSLKDSSGERRKIDDILAAALSTFLSSASDHPSRCEQTSVVASDTEIISQKGQLENLQILPSNAREAATCITVSEEPPKYTQILTVTAPEFTSEENGDEEDSECAQPPTPEASSFASKKSEDNSEVPFCDAEIGVSVVTSDSSDFFGNKSASDLFSISNAVLLTGRGVPNNILPGDAHSGGAHVQDQSLQESTTFSSLSSTADQAKGSVETDVCETIKETNQGQPSTVSSPTKKYVHSLGADVQNHFSKEDTTSSLLERSISLSADRDKNYAQIDVCQTIEKTGIDSDESKDVLEKYFGCHTSGGSHKERIAAGGAHSIAAKGPEIDMLQNVSKTASLVDFKLPILDVQFAAHENCSTQPPLEALLSDLSEFSFGANSLGKGGGDLDTAKEMDNLYRDDCETIDPVTSRRLLVDLGIYDMVVSSDEESGHDDYRNACNHHEMVASLI</sequence>
<dbReference type="PANTHER" id="PTHR37261">
    <property type="entry name" value="40S RIBOSOMAL PROTEIN S27"/>
    <property type="match status" value="1"/>
</dbReference>
<dbReference type="OrthoDB" id="1939758at2759"/>
<name>A0A6P6VWK2_COFAR</name>
<accession>A0A6P6VWK2</accession>
<proteinExistence type="predicted"/>
<feature type="compositionally biased region" description="Acidic residues" evidence="1">
    <location>
        <begin position="614"/>
        <end position="625"/>
    </location>
</feature>
<protein>
    <submittedName>
        <fullName evidence="3">Uncharacterized protein</fullName>
    </submittedName>
</protein>
<reference evidence="2" key="1">
    <citation type="journal article" date="2025" name="Foods">
        <title>Unveiling the Microbial Signatures of Arabica Coffee Cherries: Insights into Ripeness Specific Diversity, Functional Traits, and Implications for Quality and Safety.</title>
        <authorList>
            <consortium name="RefSeq"/>
            <person name="Tenea G.N."/>
            <person name="Cifuentes V."/>
            <person name="Reyes P."/>
            <person name="Cevallos-Vallejos M."/>
        </authorList>
    </citation>
    <scope>NUCLEOTIDE SEQUENCE [LARGE SCALE GENOMIC DNA]</scope>
</reference>
<evidence type="ECO:0000313" key="3">
    <source>
        <dbReference type="RefSeq" id="XP_027106876.1"/>
    </source>
</evidence>
<evidence type="ECO:0000256" key="1">
    <source>
        <dbReference type="SAM" id="MobiDB-lite"/>
    </source>
</evidence>
<feature type="region of interest" description="Disordered" evidence="1">
    <location>
        <begin position="614"/>
        <end position="645"/>
    </location>
</feature>
<dbReference type="Proteomes" id="UP001652660">
    <property type="component" value="Chromosome 2c"/>
</dbReference>
<dbReference type="GeneID" id="113727091"/>
<reference evidence="3" key="2">
    <citation type="submission" date="2025-08" db="UniProtKB">
        <authorList>
            <consortium name="RefSeq"/>
        </authorList>
    </citation>
    <scope>IDENTIFICATION</scope>
    <source>
        <tissue evidence="3">Leaves</tissue>
    </source>
</reference>
<feature type="compositionally biased region" description="Low complexity" evidence="1">
    <location>
        <begin position="10"/>
        <end position="21"/>
    </location>
</feature>
<evidence type="ECO:0000313" key="2">
    <source>
        <dbReference type="Proteomes" id="UP001652660"/>
    </source>
</evidence>
<dbReference type="AlphaFoldDB" id="A0A6P6VWK2"/>
<feature type="region of interest" description="Disordered" evidence="1">
    <location>
        <begin position="1"/>
        <end position="29"/>
    </location>
</feature>
<keyword evidence="2" id="KW-1185">Reference proteome</keyword>
<dbReference type="PANTHER" id="PTHR37261:SF1">
    <property type="entry name" value="40S RIBOSOMAL PROTEIN S27"/>
    <property type="match status" value="1"/>
</dbReference>
<dbReference type="RefSeq" id="XP_027106876.1">
    <property type="nucleotide sequence ID" value="XM_027251075.2"/>
</dbReference>
<feature type="region of interest" description="Disordered" evidence="1">
    <location>
        <begin position="44"/>
        <end position="74"/>
    </location>
</feature>
<gene>
    <name evidence="3" type="primary">LOC113727091</name>
</gene>